<dbReference type="AlphaFoldDB" id="A0A811UZX5"/>
<organism evidence="1 2">
    <name type="scientific">Ceratitis capitata</name>
    <name type="common">Mediterranean fruit fly</name>
    <name type="synonym">Tephritis capitata</name>
    <dbReference type="NCBI Taxonomy" id="7213"/>
    <lineage>
        <taxon>Eukaryota</taxon>
        <taxon>Metazoa</taxon>
        <taxon>Ecdysozoa</taxon>
        <taxon>Arthropoda</taxon>
        <taxon>Hexapoda</taxon>
        <taxon>Insecta</taxon>
        <taxon>Pterygota</taxon>
        <taxon>Neoptera</taxon>
        <taxon>Endopterygota</taxon>
        <taxon>Diptera</taxon>
        <taxon>Brachycera</taxon>
        <taxon>Muscomorpha</taxon>
        <taxon>Tephritoidea</taxon>
        <taxon>Tephritidae</taxon>
        <taxon>Ceratitis</taxon>
        <taxon>Ceratitis</taxon>
    </lineage>
</organism>
<evidence type="ECO:0000313" key="1">
    <source>
        <dbReference type="EMBL" id="CAD7003187.1"/>
    </source>
</evidence>
<dbReference type="EMBL" id="CAJHJT010000034">
    <property type="protein sequence ID" value="CAD7003187.1"/>
    <property type="molecule type" value="Genomic_DNA"/>
</dbReference>
<gene>
    <name evidence="1" type="ORF">CCAP1982_LOCUS11649</name>
</gene>
<evidence type="ECO:0000313" key="2">
    <source>
        <dbReference type="Proteomes" id="UP000606786"/>
    </source>
</evidence>
<accession>A0A811UZX5</accession>
<dbReference type="Proteomes" id="UP000606786">
    <property type="component" value="Unassembled WGS sequence"/>
</dbReference>
<protein>
    <submittedName>
        <fullName evidence="1">(Mediterranean fruit fly) hypothetical protein</fullName>
    </submittedName>
</protein>
<proteinExistence type="predicted"/>
<reference evidence="1" key="1">
    <citation type="submission" date="2020-11" db="EMBL/GenBank/DDBJ databases">
        <authorList>
            <person name="Whitehead M."/>
        </authorList>
    </citation>
    <scope>NUCLEOTIDE SEQUENCE</scope>
    <source>
        <strain evidence="1">EGII</strain>
    </source>
</reference>
<comment type="caution">
    <text evidence="1">The sequence shown here is derived from an EMBL/GenBank/DDBJ whole genome shotgun (WGS) entry which is preliminary data.</text>
</comment>
<sequence>MYKFPTDDAYNKVVEENDEETLKEFNRISKLLDNRPGFCEGNSDVGSEDVTSLVRFAKSTSFYRGNIKELQKKIE</sequence>
<name>A0A811UZX5_CERCA</name>
<keyword evidence="2" id="KW-1185">Reference proteome</keyword>